<feature type="transmembrane region" description="Helical" evidence="18">
    <location>
        <begin position="143"/>
        <end position="163"/>
    </location>
</feature>
<dbReference type="EMBL" id="MH940183">
    <property type="protein sequence ID" value="AYR05213.1"/>
    <property type="molecule type" value="Genomic_DNA"/>
</dbReference>
<reference evidence="20" key="2">
    <citation type="submission" date="2018-09" db="EMBL/GenBank/DDBJ databases">
        <authorList>
            <person name="James G."/>
        </authorList>
    </citation>
    <scope>NUCLEOTIDE SEQUENCE</scope>
</reference>
<evidence type="ECO:0000256" key="17">
    <source>
        <dbReference type="ARBA" id="ARBA00049551"/>
    </source>
</evidence>
<dbReference type="InterPro" id="IPR050175">
    <property type="entry name" value="Complex_I_Subunit_2"/>
</dbReference>
<evidence type="ECO:0000259" key="19">
    <source>
        <dbReference type="Pfam" id="PF00361"/>
    </source>
</evidence>
<evidence type="ECO:0000256" key="6">
    <source>
        <dbReference type="ARBA" id="ARBA00022448"/>
    </source>
</evidence>
<keyword evidence="7 18" id="KW-0679">Respiratory chain</keyword>
<dbReference type="InterPro" id="IPR001750">
    <property type="entry name" value="ND/Mrp_TM"/>
</dbReference>
<evidence type="ECO:0000256" key="14">
    <source>
        <dbReference type="ARBA" id="ARBA00023075"/>
    </source>
</evidence>
<keyword evidence="15 18" id="KW-0496">Mitochondrion</keyword>
<evidence type="ECO:0000256" key="8">
    <source>
        <dbReference type="ARBA" id="ARBA00022692"/>
    </source>
</evidence>
<evidence type="ECO:0000256" key="12">
    <source>
        <dbReference type="ARBA" id="ARBA00022989"/>
    </source>
</evidence>
<comment type="function">
    <text evidence="18">Core subunit of the mitochondrial membrane respiratory chain NADH dehydrogenase (Complex I) which catalyzes electron transfer from NADH through the respiratory chain, using ubiquinone as an electron acceptor. Essential for the catalytic activity and assembly of complex I.</text>
</comment>
<dbReference type="GO" id="GO:0008137">
    <property type="term" value="F:NADH dehydrogenase (ubiquinone) activity"/>
    <property type="evidence" value="ECO:0007669"/>
    <property type="project" value="UniProtKB-EC"/>
</dbReference>
<dbReference type="GO" id="GO:0005743">
    <property type="term" value="C:mitochondrial inner membrane"/>
    <property type="evidence" value="ECO:0007669"/>
    <property type="project" value="UniProtKB-SubCell"/>
</dbReference>
<comment type="similarity">
    <text evidence="3 18">Belongs to the complex I subunit 2 family.</text>
</comment>
<sequence>MLKFYKILFFNTMIFSIMTAISSHSWIYMWLSLEINLISIIPLMISDMNMYNSEAIMKYFSSQSMASMLFIFSILSLMNNFMFIKMFNLILSSSLLMKMGAAPFHFWFPQVMEGLNWNMNLLMLTSQKIIPFIMLSYNMNNQILFFYFIVISNSLIGSLLGLNQISLRKILTYSSINHMSWMIMSMKISLNLWMTYFLIYSLISINIIMYFKIFNIFYIKQMILKLNKNKMTKMFLAANFFSLGGLPPFLGFLPKWFTMNELINQNFWLINLIMIMGSLITLYYYLRIIFTSLIINHSEIIFFKNNKFQFWLLTFNFVNLSSLILTLIFFTMK</sequence>
<evidence type="ECO:0000256" key="9">
    <source>
        <dbReference type="ARBA" id="ARBA00022792"/>
    </source>
</evidence>
<dbReference type="InterPro" id="IPR003917">
    <property type="entry name" value="NADH_UbQ_OxRdtase_chain2"/>
</dbReference>
<name>A0A3G3MEG6_9CUCU</name>
<evidence type="ECO:0000256" key="11">
    <source>
        <dbReference type="ARBA" id="ARBA00022982"/>
    </source>
</evidence>
<feature type="domain" description="NADH:quinone oxidoreductase/Mrp antiporter transmembrane" evidence="19">
    <location>
        <begin position="23"/>
        <end position="281"/>
    </location>
</feature>
<proteinExistence type="inferred from homology"/>
<evidence type="ECO:0000256" key="10">
    <source>
        <dbReference type="ARBA" id="ARBA00022967"/>
    </source>
</evidence>
<evidence type="ECO:0000256" key="2">
    <source>
        <dbReference type="ARBA" id="ARBA00004448"/>
    </source>
</evidence>
<keyword evidence="13 18" id="KW-0520">NAD</keyword>
<evidence type="ECO:0000256" key="5">
    <source>
        <dbReference type="ARBA" id="ARBA00021008"/>
    </source>
</evidence>
<feature type="transmembrane region" description="Helical" evidence="18">
    <location>
        <begin position="194"/>
        <end position="213"/>
    </location>
</feature>
<keyword evidence="14 18" id="KW-0830">Ubiquinone</keyword>
<keyword evidence="10 18" id="KW-1278">Translocase</keyword>
<reference evidence="20" key="1">
    <citation type="journal article" date="2015" name="Mol. Biol. Evol.">
        <title>Soup to Tree: The Phylogeny of Beetles Inferred by Mitochondrial Metagenomics of a Bornean Rainforest Sample.</title>
        <authorList>
            <person name="Crampton-Platt A."/>
            <person name="Timmermans M.J."/>
            <person name="Gimmel M.L."/>
            <person name="Kutty S.N."/>
            <person name="Cockerill T.D."/>
            <person name="Vun Khen C."/>
            <person name="Vogler A.P."/>
        </authorList>
    </citation>
    <scope>NUCLEOTIDE SEQUENCE</scope>
</reference>
<dbReference type="PRINTS" id="PR01436">
    <property type="entry name" value="NADHDHGNASE2"/>
</dbReference>
<keyword evidence="12 18" id="KW-1133">Transmembrane helix</keyword>
<comment type="function">
    <text evidence="1">Core subunit of the mitochondrial membrane respiratory chain NADH dehydrogenase (Complex I) that is believed to belong to the minimal assembly required for catalysis. Complex I functions in the transfer of electrons from NADH to the respiratory chain. The immediate electron acceptor for the enzyme is believed to be ubiquinone.</text>
</comment>
<keyword evidence="8 18" id="KW-0812">Transmembrane</keyword>
<geneLocation type="mitochondrion" evidence="20"/>
<dbReference type="PANTHER" id="PTHR46552:SF1">
    <property type="entry name" value="NADH-UBIQUINONE OXIDOREDUCTASE CHAIN 2"/>
    <property type="match status" value="1"/>
</dbReference>
<dbReference type="AlphaFoldDB" id="A0A3G3MEG6"/>
<evidence type="ECO:0000313" key="20">
    <source>
        <dbReference type="EMBL" id="AYR05213.1"/>
    </source>
</evidence>
<feature type="transmembrane region" description="Helical" evidence="18">
    <location>
        <begin position="64"/>
        <end position="83"/>
    </location>
</feature>
<evidence type="ECO:0000256" key="15">
    <source>
        <dbReference type="ARBA" id="ARBA00023128"/>
    </source>
</evidence>
<evidence type="ECO:0000256" key="4">
    <source>
        <dbReference type="ARBA" id="ARBA00012944"/>
    </source>
</evidence>
<feature type="transmembrane region" description="Helical" evidence="18">
    <location>
        <begin position="7"/>
        <end position="29"/>
    </location>
</feature>
<keyword evidence="9 18" id="KW-0999">Mitochondrion inner membrane</keyword>
<keyword evidence="11 18" id="KW-0249">Electron transport</keyword>
<dbReference type="EC" id="7.1.1.2" evidence="4 18"/>
<comment type="subcellular location">
    <subcellularLocation>
        <location evidence="2 18">Mitochondrion inner membrane</location>
        <topology evidence="2 18">Multi-pass membrane protein</topology>
    </subcellularLocation>
</comment>
<evidence type="ECO:0000256" key="16">
    <source>
        <dbReference type="ARBA" id="ARBA00023136"/>
    </source>
</evidence>
<accession>A0A3G3MEG6</accession>
<evidence type="ECO:0000256" key="13">
    <source>
        <dbReference type="ARBA" id="ARBA00023027"/>
    </source>
</evidence>
<dbReference type="PANTHER" id="PTHR46552">
    <property type="entry name" value="NADH-UBIQUINONE OXIDOREDUCTASE CHAIN 2"/>
    <property type="match status" value="1"/>
</dbReference>
<gene>
    <name evidence="20" type="primary">nad2</name>
</gene>
<evidence type="ECO:0000256" key="7">
    <source>
        <dbReference type="ARBA" id="ARBA00022660"/>
    </source>
</evidence>
<feature type="transmembrane region" description="Helical" evidence="18">
    <location>
        <begin position="310"/>
        <end position="332"/>
    </location>
</feature>
<evidence type="ECO:0000256" key="18">
    <source>
        <dbReference type="RuleBase" id="RU003403"/>
    </source>
</evidence>
<keyword evidence="16 18" id="KW-0472">Membrane</keyword>
<feature type="transmembrane region" description="Helical" evidence="18">
    <location>
        <begin position="234"/>
        <end position="254"/>
    </location>
</feature>
<protein>
    <recommendedName>
        <fullName evidence="5 18">NADH-ubiquinone oxidoreductase chain 2</fullName>
        <ecNumber evidence="4 18">7.1.1.2</ecNumber>
    </recommendedName>
</protein>
<dbReference type="Pfam" id="PF00361">
    <property type="entry name" value="Proton_antipo_M"/>
    <property type="match status" value="1"/>
</dbReference>
<dbReference type="GO" id="GO:0006120">
    <property type="term" value="P:mitochondrial electron transport, NADH to ubiquinone"/>
    <property type="evidence" value="ECO:0007669"/>
    <property type="project" value="InterPro"/>
</dbReference>
<evidence type="ECO:0000256" key="1">
    <source>
        <dbReference type="ARBA" id="ARBA00003257"/>
    </source>
</evidence>
<comment type="catalytic activity">
    <reaction evidence="17 18">
        <text>a ubiquinone + NADH + 5 H(+)(in) = a ubiquinol + NAD(+) + 4 H(+)(out)</text>
        <dbReference type="Rhea" id="RHEA:29091"/>
        <dbReference type="Rhea" id="RHEA-COMP:9565"/>
        <dbReference type="Rhea" id="RHEA-COMP:9566"/>
        <dbReference type="ChEBI" id="CHEBI:15378"/>
        <dbReference type="ChEBI" id="CHEBI:16389"/>
        <dbReference type="ChEBI" id="CHEBI:17976"/>
        <dbReference type="ChEBI" id="CHEBI:57540"/>
        <dbReference type="ChEBI" id="CHEBI:57945"/>
        <dbReference type="EC" id="7.1.1.2"/>
    </reaction>
</comment>
<keyword evidence="6" id="KW-0813">Transport</keyword>
<evidence type="ECO:0000256" key="3">
    <source>
        <dbReference type="ARBA" id="ARBA00007012"/>
    </source>
</evidence>
<organism evidence="20">
    <name type="scientific">Anthribidae sp. 2 ACP-2013</name>
    <dbReference type="NCBI Taxonomy" id="1434429"/>
    <lineage>
        <taxon>Eukaryota</taxon>
        <taxon>Metazoa</taxon>
        <taxon>Ecdysozoa</taxon>
        <taxon>Arthropoda</taxon>
        <taxon>Hexapoda</taxon>
        <taxon>Insecta</taxon>
        <taxon>Pterygota</taxon>
        <taxon>Neoptera</taxon>
        <taxon>Endopterygota</taxon>
        <taxon>Coleoptera</taxon>
        <taxon>Polyphaga</taxon>
        <taxon>Cucujiformia</taxon>
        <taxon>Anthribidae</taxon>
    </lineage>
</organism>
<feature type="transmembrane region" description="Helical" evidence="18">
    <location>
        <begin position="266"/>
        <end position="286"/>
    </location>
</feature>